<sequence>MSSSGGNTTYDRVISPNVNKTREKLQNHDFTRFKPLKPKLFEIVDGILASDIDRRNHHVATMKGGEFMWNCHAEPNLAGTF</sequence>
<organism evidence="2 3">
    <name type="scientific">Ancylostoma duodenale</name>
    <dbReference type="NCBI Taxonomy" id="51022"/>
    <lineage>
        <taxon>Eukaryota</taxon>
        <taxon>Metazoa</taxon>
        <taxon>Ecdysozoa</taxon>
        <taxon>Nematoda</taxon>
        <taxon>Chromadorea</taxon>
        <taxon>Rhabditida</taxon>
        <taxon>Rhabditina</taxon>
        <taxon>Rhabditomorpha</taxon>
        <taxon>Strongyloidea</taxon>
        <taxon>Ancylostomatidae</taxon>
        <taxon>Ancylostomatinae</taxon>
        <taxon>Ancylostoma</taxon>
    </lineage>
</organism>
<keyword evidence="3" id="KW-1185">Reference proteome</keyword>
<reference evidence="2 3" key="1">
    <citation type="submission" date="2013-12" db="EMBL/GenBank/DDBJ databases">
        <title>Draft genome of the parsitic nematode Ancylostoma duodenale.</title>
        <authorList>
            <person name="Mitreva M."/>
        </authorList>
    </citation>
    <scope>NUCLEOTIDE SEQUENCE [LARGE SCALE GENOMIC DNA]</scope>
    <source>
        <strain evidence="2 3">Zhejiang</strain>
    </source>
</reference>
<dbReference type="AlphaFoldDB" id="A0A0C2H2I5"/>
<feature type="domain" description="DUF5600" evidence="1">
    <location>
        <begin position="16"/>
        <end position="53"/>
    </location>
</feature>
<dbReference type="Pfam" id="PF18150">
    <property type="entry name" value="DUF5600"/>
    <property type="match status" value="1"/>
</dbReference>
<gene>
    <name evidence="2" type="ORF">ANCDUO_01666</name>
</gene>
<accession>A0A0C2H2I5</accession>
<dbReference type="Proteomes" id="UP000054047">
    <property type="component" value="Unassembled WGS sequence"/>
</dbReference>
<proteinExistence type="predicted"/>
<evidence type="ECO:0000259" key="1">
    <source>
        <dbReference type="Pfam" id="PF18150"/>
    </source>
</evidence>
<dbReference type="EMBL" id="KN726495">
    <property type="protein sequence ID" value="KIH68000.1"/>
    <property type="molecule type" value="Genomic_DNA"/>
</dbReference>
<dbReference type="InterPro" id="IPR040990">
    <property type="entry name" value="DUF5600"/>
</dbReference>
<evidence type="ECO:0000313" key="3">
    <source>
        <dbReference type="Proteomes" id="UP000054047"/>
    </source>
</evidence>
<dbReference type="Gene3D" id="1.10.268.20">
    <property type="match status" value="1"/>
</dbReference>
<protein>
    <recommendedName>
        <fullName evidence="1">DUF5600 domain-containing protein</fullName>
    </recommendedName>
</protein>
<name>A0A0C2H2I5_9BILA</name>
<evidence type="ECO:0000313" key="2">
    <source>
        <dbReference type="EMBL" id="KIH68000.1"/>
    </source>
</evidence>
<dbReference type="OrthoDB" id="1716625at2759"/>